<evidence type="ECO:0000256" key="2">
    <source>
        <dbReference type="ARBA" id="ARBA00022490"/>
    </source>
</evidence>
<evidence type="ECO:0000313" key="7">
    <source>
        <dbReference type="EMBL" id="KAJ9130786.1"/>
    </source>
</evidence>
<evidence type="ECO:0008006" key="9">
    <source>
        <dbReference type="Google" id="ProtNLM"/>
    </source>
</evidence>
<dbReference type="GO" id="GO:0005758">
    <property type="term" value="C:mitochondrial intermembrane space"/>
    <property type="evidence" value="ECO:0007669"/>
    <property type="project" value="TreeGrafter"/>
</dbReference>
<dbReference type="PROSITE" id="PS51808">
    <property type="entry name" value="CHCH"/>
    <property type="match status" value="1"/>
</dbReference>
<comment type="subcellular location">
    <subcellularLocation>
        <location evidence="1">Cytoplasm</location>
    </subcellularLocation>
</comment>
<comment type="function">
    <text evidence="4">Required for the assembly of mitochondrial cytochrome c oxidase.</text>
</comment>
<gene>
    <name evidence="7" type="ORF">NKR19_g9760</name>
</gene>
<name>A0AA38R8N6_9PEZI</name>
<comment type="caution">
    <text evidence="7">The sequence shown here is derived from an EMBL/GenBank/DDBJ whole genome shotgun (WGS) entry which is preliminary data.</text>
</comment>
<proteinExistence type="inferred from homology"/>
<feature type="region of interest" description="Disordered" evidence="6">
    <location>
        <begin position="78"/>
        <end position="101"/>
    </location>
</feature>
<dbReference type="EMBL" id="JANBVN010000255">
    <property type="protein sequence ID" value="KAJ9130786.1"/>
    <property type="molecule type" value="Genomic_DNA"/>
</dbReference>
<sequence>MSTFGSPGALPSTKPTPPQRGSFPLDHEGECTAVMKSYLDCIKQVRGVNEEQCRNLAKSYLACRMEHNLMAKDDFKNLGFKDETDSKKPEREKGVKGELQW</sequence>
<dbReference type="Proteomes" id="UP001174691">
    <property type="component" value="Unassembled WGS sequence"/>
</dbReference>
<protein>
    <recommendedName>
        <fullName evidence="9">Cytochrome c oxidase assembly protein COX19</fullName>
    </recommendedName>
</protein>
<dbReference type="AlphaFoldDB" id="A0AA38R8N6"/>
<reference evidence="7" key="1">
    <citation type="submission" date="2022-07" db="EMBL/GenBank/DDBJ databases">
        <title>Fungi with potential for degradation of polypropylene.</title>
        <authorList>
            <person name="Gostincar C."/>
        </authorList>
    </citation>
    <scope>NUCLEOTIDE SEQUENCE</scope>
    <source>
        <strain evidence="7">EXF-13287</strain>
    </source>
</reference>
<feature type="region of interest" description="Disordered" evidence="6">
    <location>
        <begin position="1"/>
        <end position="27"/>
    </location>
</feature>
<comment type="similarity">
    <text evidence="5">Belongs to the COX19 family.</text>
</comment>
<keyword evidence="3" id="KW-1015">Disulfide bond</keyword>
<organism evidence="7 8">
    <name type="scientific">Coniochaeta hoffmannii</name>
    <dbReference type="NCBI Taxonomy" id="91930"/>
    <lineage>
        <taxon>Eukaryota</taxon>
        <taxon>Fungi</taxon>
        <taxon>Dikarya</taxon>
        <taxon>Ascomycota</taxon>
        <taxon>Pezizomycotina</taxon>
        <taxon>Sordariomycetes</taxon>
        <taxon>Sordariomycetidae</taxon>
        <taxon>Coniochaetales</taxon>
        <taxon>Coniochaetaceae</taxon>
        <taxon>Coniochaeta</taxon>
    </lineage>
</organism>
<evidence type="ECO:0000256" key="3">
    <source>
        <dbReference type="ARBA" id="ARBA00023157"/>
    </source>
</evidence>
<dbReference type="PANTHER" id="PTHR21107:SF2">
    <property type="entry name" value="CYTOCHROME C OXIDASE ASSEMBLY PROTEIN COX19"/>
    <property type="match status" value="1"/>
</dbReference>
<evidence type="ECO:0000256" key="4">
    <source>
        <dbReference type="ARBA" id="ARBA00037279"/>
    </source>
</evidence>
<dbReference type="GO" id="GO:0033617">
    <property type="term" value="P:mitochondrial respiratory chain complex IV assembly"/>
    <property type="evidence" value="ECO:0007669"/>
    <property type="project" value="TreeGrafter"/>
</dbReference>
<keyword evidence="8" id="KW-1185">Reference proteome</keyword>
<dbReference type="InterPro" id="IPR051383">
    <property type="entry name" value="COX19"/>
</dbReference>
<keyword evidence="2" id="KW-0963">Cytoplasm</keyword>
<accession>A0AA38R8N6</accession>
<evidence type="ECO:0000313" key="8">
    <source>
        <dbReference type="Proteomes" id="UP001174691"/>
    </source>
</evidence>
<dbReference type="PANTHER" id="PTHR21107">
    <property type="entry name" value="CYTOCHROME C OXIDASE ASSEMBLY PROTEIN COX19"/>
    <property type="match status" value="1"/>
</dbReference>
<evidence type="ECO:0000256" key="6">
    <source>
        <dbReference type="SAM" id="MobiDB-lite"/>
    </source>
</evidence>
<evidence type="ECO:0000256" key="5">
    <source>
        <dbReference type="ARBA" id="ARBA00038223"/>
    </source>
</evidence>
<evidence type="ECO:0000256" key="1">
    <source>
        <dbReference type="ARBA" id="ARBA00004496"/>
    </source>
</evidence>